<organism evidence="1 2">
    <name type="scientific">Erwinia papayae</name>
    <dbReference type="NCBI Taxonomy" id="206499"/>
    <lineage>
        <taxon>Bacteria</taxon>
        <taxon>Pseudomonadati</taxon>
        <taxon>Pseudomonadota</taxon>
        <taxon>Gammaproteobacteria</taxon>
        <taxon>Enterobacterales</taxon>
        <taxon>Erwiniaceae</taxon>
        <taxon>Erwinia</taxon>
    </lineage>
</organism>
<evidence type="ECO:0000313" key="1">
    <source>
        <dbReference type="EMBL" id="MEW5288612.1"/>
    </source>
</evidence>
<dbReference type="EMBL" id="JBFKZN010000002">
    <property type="protein sequence ID" value="MEW5288612.1"/>
    <property type="molecule type" value="Genomic_DNA"/>
</dbReference>
<dbReference type="RefSeq" id="WP_367166887.1">
    <property type="nucleotide sequence ID" value="NZ_JBFKZN010000002.1"/>
</dbReference>
<proteinExistence type="predicted"/>
<name>A0ABV3MYH3_9GAMM</name>
<accession>A0ABV3MYH3</accession>
<comment type="caution">
    <text evidence="1">The sequence shown here is derived from an EMBL/GenBank/DDBJ whole genome shotgun (WGS) entry which is preliminary data.</text>
</comment>
<sequence length="68" mass="7582">MSNSPDGLLAEEAGFTLPLQVLSSARGFYIGTANEMGPVSRESVEYYKTRENAEQSLLKRQWTQLTTL</sequence>
<reference evidence="1 2" key="1">
    <citation type="submission" date="2024-07" db="EMBL/GenBank/DDBJ databases">
        <authorList>
            <person name="Dulla G.F.J."/>
            <person name="Delorm J.G."/>
        </authorList>
    </citation>
    <scope>NUCLEOTIDE SEQUENCE [LARGE SCALE GENOMIC DNA]</scope>
    <source>
        <strain evidence="1 2">JGD 233</strain>
    </source>
</reference>
<evidence type="ECO:0000313" key="2">
    <source>
        <dbReference type="Proteomes" id="UP001554567"/>
    </source>
</evidence>
<gene>
    <name evidence="1" type="ORF">ABW286_05375</name>
</gene>
<dbReference type="Proteomes" id="UP001554567">
    <property type="component" value="Unassembled WGS sequence"/>
</dbReference>
<protein>
    <submittedName>
        <fullName evidence="1">Uncharacterized protein</fullName>
    </submittedName>
</protein>
<keyword evidence="2" id="KW-1185">Reference proteome</keyword>